<sequence length="92" mass="10038">MVISAPLRDMSSYSRVAKKASITPSPAFQHAHLTLSGFRKTNKVLTQTSCPYVPGHKEESGLDRLVGQIKDDLDTTVPLQDKGNASRRTGDI</sequence>
<protein>
    <submittedName>
        <fullName evidence="1">Uncharacterized protein</fullName>
    </submittedName>
</protein>
<reference evidence="1" key="1">
    <citation type="submission" date="2023-10" db="EMBL/GenBank/DDBJ databases">
        <title>Genome assemblies of two species of porcelain crab, Petrolisthes cinctipes and Petrolisthes manimaculis (Anomura: Porcellanidae).</title>
        <authorList>
            <person name="Angst P."/>
        </authorList>
    </citation>
    <scope>NUCLEOTIDE SEQUENCE</scope>
    <source>
        <strain evidence="1">PB745_01</strain>
        <tissue evidence="1">Gill</tissue>
    </source>
</reference>
<dbReference type="Proteomes" id="UP001286313">
    <property type="component" value="Unassembled WGS sequence"/>
</dbReference>
<gene>
    <name evidence="1" type="ORF">Pcinc_005286</name>
</gene>
<evidence type="ECO:0000313" key="2">
    <source>
        <dbReference type="Proteomes" id="UP001286313"/>
    </source>
</evidence>
<accession>A0AAE1GCY0</accession>
<organism evidence="1 2">
    <name type="scientific">Petrolisthes cinctipes</name>
    <name type="common">Flat porcelain crab</name>
    <dbReference type="NCBI Taxonomy" id="88211"/>
    <lineage>
        <taxon>Eukaryota</taxon>
        <taxon>Metazoa</taxon>
        <taxon>Ecdysozoa</taxon>
        <taxon>Arthropoda</taxon>
        <taxon>Crustacea</taxon>
        <taxon>Multicrustacea</taxon>
        <taxon>Malacostraca</taxon>
        <taxon>Eumalacostraca</taxon>
        <taxon>Eucarida</taxon>
        <taxon>Decapoda</taxon>
        <taxon>Pleocyemata</taxon>
        <taxon>Anomura</taxon>
        <taxon>Galatheoidea</taxon>
        <taxon>Porcellanidae</taxon>
        <taxon>Petrolisthes</taxon>
    </lineage>
</organism>
<proteinExistence type="predicted"/>
<comment type="caution">
    <text evidence="1">The sequence shown here is derived from an EMBL/GenBank/DDBJ whole genome shotgun (WGS) entry which is preliminary data.</text>
</comment>
<name>A0AAE1GCY0_PETCI</name>
<keyword evidence="2" id="KW-1185">Reference proteome</keyword>
<dbReference type="EMBL" id="JAWQEG010000391">
    <property type="protein sequence ID" value="KAK3890788.1"/>
    <property type="molecule type" value="Genomic_DNA"/>
</dbReference>
<evidence type="ECO:0000313" key="1">
    <source>
        <dbReference type="EMBL" id="KAK3890788.1"/>
    </source>
</evidence>
<dbReference type="AlphaFoldDB" id="A0AAE1GCY0"/>